<organism evidence="1 2">
    <name type="scientific">Eleutherodactylus coqui</name>
    <name type="common">Puerto Rican coqui</name>
    <dbReference type="NCBI Taxonomy" id="57060"/>
    <lineage>
        <taxon>Eukaryota</taxon>
        <taxon>Metazoa</taxon>
        <taxon>Chordata</taxon>
        <taxon>Craniata</taxon>
        <taxon>Vertebrata</taxon>
        <taxon>Euteleostomi</taxon>
        <taxon>Amphibia</taxon>
        <taxon>Batrachia</taxon>
        <taxon>Anura</taxon>
        <taxon>Neobatrachia</taxon>
        <taxon>Hyloidea</taxon>
        <taxon>Eleutherodactylidae</taxon>
        <taxon>Eleutherodactylinae</taxon>
        <taxon>Eleutherodactylus</taxon>
        <taxon>Eleutherodactylus</taxon>
    </lineage>
</organism>
<name>A0A8J6BLG8_ELECQ</name>
<sequence>MVIFRMNTSIGNVRERDSRAGLLAPVCYNEVTYGLRLQSCPYNRDGWDTRRGTKGAERACRKVSFLVEASLVESGLVEAVCTPEITHGKSGPHESEHPSKCFRIKHTWA</sequence>
<keyword evidence="2" id="KW-1185">Reference proteome</keyword>
<evidence type="ECO:0000313" key="1">
    <source>
        <dbReference type="EMBL" id="KAG9465960.1"/>
    </source>
</evidence>
<reference evidence="1" key="1">
    <citation type="thesis" date="2020" institute="ProQuest LLC" country="789 East Eisenhower Parkway, Ann Arbor, MI, USA">
        <title>Comparative Genomics and Chromosome Evolution.</title>
        <authorList>
            <person name="Mudd A.B."/>
        </authorList>
    </citation>
    <scope>NUCLEOTIDE SEQUENCE</scope>
    <source>
        <strain evidence="1">HN-11 Male</strain>
        <tissue evidence="1">Kidney and liver</tissue>
    </source>
</reference>
<dbReference type="Proteomes" id="UP000770717">
    <property type="component" value="Unassembled WGS sequence"/>
</dbReference>
<gene>
    <name evidence="1" type="ORF">GDO78_017433</name>
</gene>
<dbReference type="EMBL" id="WNTK01002511">
    <property type="protein sequence ID" value="KAG9465960.1"/>
    <property type="molecule type" value="Genomic_DNA"/>
</dbReference>
<evidence type="ECO:0000313" key="2">
    <source>
        <dbReference type="Proteomes" id="UP000770717"/>
    </source>
</evidence>
<dbReference type="AlphaFoldDB" id="A0A8J6BLG8"/>
<proteinExistence type="predicted"/>
<protein>
    <submittedName>
        <fullName evidence="1">Uncharacterized protein</fullName>
    </submittedName>
</protein>
<comment type="caution">
    <text evidence="1">The sequence shown here is derived from an EMBL/GenBank/DDBJ whole genome shotgun (WGS) entry which is preliminary data.</text>
</comment>
<accession>A0A8J6BLG8</accession>